<evidence type="ECO:0000256" key="2">
    <source>
        <dbReference type="ARBA" id="ARBA00022729"/>
    </source>
</evidence>
<accession>A0A0K2GG53</accession>
<dbReference type="SMART" id="SM00935">
    <property type="entry name" value="OmpH"/>
    <property type="match status" value="1"/>
</dbReference>
<dbReference type="Gene3D" id="3.30.910.20">
    <property type="entry name" value="Skp domain"/>
    <property type="match status" value="1"/>
</dbReference>
<comment type="similarity">
    <text evidence="1">Belongs to the Skp family.</text>
</comment>
<sequence>MVNGRTIGMGLGLAVVLGLGAADAAEPVRIGVMDQQLVMERSKAGKRALEDMKSYSLTRQKIINADDQELKELEQAIQDPNAKLSEAAKQEKQEQFRVKLEAYQRRLQDFNREIQQKQREMIAEYSKKIAEAAQAVAQKDGYLAILDKGNEAAIRVVIYHQPALDVTDAVTKEFDRQNK</sequence>
<keyword evidence="3" id="KW-0175">Coiled coil</keyword>
<dbReference type="SUPFAM" id="SSF111384">
    <property type="entry name" value="OmpH-like"/>
    <property type="match status" value="1"/>
</dbReference>
<dbReference type="Proteomes" id="UP000069205">
    <property type="component" value="Chromosome"/>
</dbReference>
<feature type="coiled-coil region" evidence="3">
    <location>
        <begin position="70"/>
        <end position="120"/>
    </location>
</feature>
<evidence type="ECO:0000256" key="1">
    <source>
        <dbReference type="ARBA" id="ARBA00009091"/>
    </source>
</evidence>
<dbReference type="InterPro" id="IPR024930">
    <property type="entry name" value="Skp_dom_sf"/>
</dbReference>
<dbReference type="GO" id="GO:0005829">
    <property type="term" value="C:cytosol"/>
    <property type="evidence" value="ECO:0007669"/>
    <property type="project" value="TreeGrafter"/>
</dbReference>
<name>A0A0K2GG53_NITMO</name>
<evidence type="ECO:0000313" key="5">
    <source>
        <dbReference type="Proteomes" id="UP000069205"/>
    </source>
</evidence>
<dbReference type="PANTHER" id="PTHR35089">
    <property type="entry name" value="CHAPERONE PROTEIN SKP"/>
    <property type="match status" value="1"/>
</dbReference>
<organism evidence="4 5">
    <name type="scientific">Nitrospira moscoviensis</name>
    <dbReference type="NCBI Taxonomy" id="42253"/>
    <lineage>
        <taxon>Bacteria</taxon>
        <taxon>Pseudomonadati</taxon>
        <taxon>Nitrospirota</taxon>
        <taxon>Nitrospiria</taxon>
        <taxon>Nitrospirales</taxon>
        <taxon>Nitrospiraceae</taxon>
        <taxon>Nitrospira</taxon>
    </lineage>
</organism>
<dbReference type="PATRIC" id="fig|42253.5.peg.3488"/>
<reference evidence="4 5" key="1">
    <citation type="journal article" date="2015" name="Proc. Natl. Acad. Sci. U.S.A.">
        <title>Expanded metabolic versatility of ubiquitous nitrite-oxidizing bacteria from the genus Nitrospira.</title>
        <authorList>
            <person name="Koch H."/>
            <person name="Lucker S."/>
            <person name="Albertsen M."/>
            <person name="Kitzinger K."/>
            <person name="Herbold C."/>
            <person name="Spieck E."/>
            <person name="Nielsen P.H."/>
            <person name="Wagner M."/>
            <person name="Daims H."/>
        </authorList>
    </citation>
    <scope>NUCLEOTIDE SEQUENCE [LARGE SCALE GENOMIC DNA]</scope>
    <source>
        <strain evidence="4 5">NSP M-1</strain>
    </source>
</reference>
<dbReference type="AlphaFoldDB" id="A0A0K2GG53"/>
<evidence type="ECO:0000313" key="4">
    <source>
        <dbReference type="EMBL" id="ALA59930.1"/>
    </source>
</evidence>
<proteinExistence type="inferred from homology"/>
<dbReference type="InterPro" id="IPR005632">
    <property type="entry name" value="Chaperone_Skp"/>
</dbReference>
<keyword evidence="2" id="KW-0732">Signal</keyword>
<keyword evidence="5" id="KW-1185">Reference proteome</keyword>
<dbReference type="Pfam" id="PF03938">
    <property type="entry name" value="OmpH"/>
    <property type="match status" value="1"/>
</dbReference>
<dbReference type="RefSeq" id="WP_083448122.1">
    <property type="nucleotide sequence ID" value="NZ_CP011801.1"/>
</dbReference>
<dbReference type="GO" id="GO:0050821">
    <property type="term" value="P:protein stabilization"/>
    <property type="evidence" value="ECO:0007669"/>
    <property type="project" value="TreeGrafter"/>
</dbReference>
<dbReference type="EMBL" id="CP011801">
    <property type="protein sequence ID" value="ALA59930.1"/>
    <property type="molecule type" value="Genomic_DNA"/>
</dbReference>
<gene>
    <name evidence="4" type="ORF">NITMOv2_3538</name>
</gene>
<dbReference type="PANTHER" id="PTHR35089:SF1">
    <property type="entry name" value="CHAPERONE PROTEIN SKP"/>
    <property type="match status" value="1"/>
</dbReference>
<protein>
    <submittedName>
        <fullName evidence="4">Putative Outer membrane chaperone Skp</fullName>
    </submittedName>
</protein>
<dbReference type="STRING" id="42253.NITMOv2_3538"/>
<dbReference type="OrthoDB" id="9784172at2"/>
<dbReference type="GO" id="GO:0051082">
    <property type="term" value="F:unfolded protein binding"/>
    <property type="evidence" value="ECO:0007669"/>
    <property type="project" value="InterPro"/>
</dbReference>
<evidence type="ECO:0000256" key="3">
    <source>
        <dbReference type="SAM" id="Coils"/>
    </source>
</evidence>
<dbReference type="KEGG" id="nmv:NITMOv2_3538"/>